<keyword evidence="8" id="KW-1185">Reference proteome</keyword>
<keyword evidence="3 6" id="KW-1133">Transmembrane helix</keyword>
<gene>
    <name evidence="7" type="ORF">JAAARDRAFT_320385</name>
</gene>
<evidence type="ECO:0000256" key="5">
    <source>
        <dbReference type="SAM" id="MobiDB-lite"/>
    </source>
</evidence>
<protein>
    <submittedName>
        <fullName evidence="7">Uncharacterized protein</fullName>
    </submittedName>
</protein>
<dbReference type="Proteomes" id="UP000027265">
    <property type="component" value="Unassembled WGS sequence"/>
</dbReference>
<feature type="compositionally biased region" description="Basic and acidic residues" evidence="5">
    <location>
        <begin position="401"/>
        <end position="417"/>
    </location>
</feature>
<feature type="compositionally biased region" description="Low complexity" evidence="5">
    <location>
        <begin position="112"/>
        <end position="179"/>
    </location>
</feature>
<dbReference type="AlphaFoldDB" id="A0A067Q0F1"/>
<feature type="region of interest" description="Disordered" evidence="5">
    <location>
        <begin position="470"/>
        <end position="508"/>
    </location>
</feature>
<keyword evidence="4 6" id="KW-0472">Membrane</keyword>
<feature type="compositionally biased region" description="Basic and acidic residues" evidence="5">
    <location>
        <begin position="625"/>
        <end position="635"/>
    </location>
</feature>
<evidence type="ECO:0000256" key="4">
    <source>
        <dbReference type="ARBA" id="ARBA00023136"/>
    </source>
</evidence>
<organism evidence="7 8">
    <name type="scientific">Jaapia argillacea MUCL 33604</name>
    <dbReference type="NCBI Taxonomy" id="933084"/>
    <lineage>
        <taxon>Eukaryota</taxon>
        <taxon>Fungi</taxon>
        <taxon>Dikarya</taxon>
        <taxon>Basidiomycota</taxon>
        <taxon>Agaricomycotina</taxon>
        <taxon>Agaricomycetes</taxon>
        <taxon>Agaricomycetidae</taxon>
        <taxon>Jaapiales</taxon>
        <taxon>Jaapiaceae</taxon>
        <taxon>Jaapia</taxon>
    </lineage>
</organism>
<feature type="compositionally biased region" description="Low complexity" evidence="5">
    <location>
        <begin position="639"/>
        <end position="661"/>
    </location>
</feature>
<evidence type="ECO:0000256" key="3">
    <source>
        <dbReference type="ARBA" id="ARBA00022989"/>
    </source>
</evidence>
<feature type="region of interest" description="Disordered" evidence="5">
    <location>
        <begin position="401"/>
        <end position="444"/>
    </location>
</feature>
<dbReference type="OrthoDB" id="3061923at2759"/>
<dbReference type="PANTHER" id="PTHR15549">
    <property type="entry name" value="PAIRED IMMUNOGLOBULIN-LIKE TYPE 2 RECEPTOR"/>
    <property type="match status" value="1"/>
</dbReference>
<feature type="compositionally biased region" description="Pro residues" evidence="5">
    <location>
        <begin position="587"/>
        <end position="596"/>
    </location>
</feature>
<dbReference type="EMBL" id="KL197723">
    <property type="protein sequence ID" value="KDQ56091.1"/>
    <property type="molecule type" value="Genomic_DNA"/>
</dbReference>
<feature type="compositionally biased region" description="Polar residues" evidence="5">
    <location>
        <begin position="73"/>
        <end position="88"/>
    </location>
</feature>
<dbReference type="InParanoid" id="A0A067Q0F1"/>
<dbReference type="STRING" id="933084.A0A067Q0F1"/>
<dbReference type="HOGENOM" id="CLU_397416_0_0_1"/>
<feature type="region of interest" description="Disordered" evidence="5">
    <location>
        <begin position="52"/>
        <end position="179"/>
    </location>
</feature>
<dbReference type="InterPro" id="IPR051694">
    <property type="entry name" value="Immunoregulatory_rcpt-like"/>
</dbReference>
<dbReference type="GO" id="GO:0016020">
    <property type="term" value="C:membrane"/>
    <property type="evidence" value="ECO:0007669"/>
    <property type="project" value="UniProtKB-SubCell"/>
</dbReference>
<comment type="subcellular location">
    <subcellularLocation>
        <location evidence="1">Membrane</location>
        <topology evidence="1">Single-pass membrane protein</topology>
    </subcellularLocation>
</comment>
<name>A0A067Q0F1_9AGAM</name>
<evidence type="ECO:0000313" key="7">
    <source>
        <dbReference type="EMBL" id="KDQ56091.1"/>
    </source>
</evidence>
<proteinExistence type="predicted"/>
<sequence>MALLAPPMILLVPRLHYASRLRRSLPARDLQFLNGNVIVFGPGGQASILAPEKVEDTPPDSPPIQPSGPGDPNSLQAGGISSDSTVASTKPLLPTPVSSTPVSIQALPSPAPGISSSSPVDSGATSSSPSTSSSATTTTNKSQTSSPQSSETIPPSTSVTSAPSATGSSSAAPIQSAVATTPSPTAASAASSHKTSSGIGIAFGTITAVAFLAALVAFFFRAHRRARQRRRTASSKWPWNDDQGMEEKDIGFGYGVGVGHSSGTGGWDHEPEPVLDAAEPADSYYRTEHGDFHQDLFGSVQFPPGIHVESRGEDSHNQFPNTSPLPPSVVSADFGAQHGSLQIANMVPGDVVLSGDEFSRPATALDMAPQDRVLGTPRELVPGEKPRFLGLHDGGLRVPWGKDTEHGSDDGVSRESNWEPLPFPGDSSARDAGTACEVPSGRASEGWTASLRSNLANALSAVSGGYISGSSQGIEEDKFTSLPRRTKRTSTRNKATRQPLGRDPTTRSTASKLWTLEETAEGAGVVHIRGSHEDVGPTPPLKIATKPAAVLLKSHQKGQLFVPAQSASVTRASSIYSTASASEFDTEPPPRLPSIPPMSRNLSLGGTKNGMSSAEGGTMRRTSQFRKEERMDGRPKVMTRLSSSNCSSGSCGSEVSTSSSERLSDEEKAAQKALRERRRKVMGMGIGRGRVGTLKAVTSRMKSRCKK</sequence>
<evidence type="ECO:0000256" key="2">
    <source>
        <dbReference type="ARBA" id="ARBA00022692"/>
    </source>
</evidence>
<keyword evidence="2 6" id="KW-0812">Transmembrane</keyword>
<accession>A0A067Q0F1</accession>
<feature type="compositionally biased region" description="Polar residues" evidence="5">
    <location>
        <begin position="600"/>
        <end position="612"/>
    </location>
</feature>
<reference evidence="8" key="1">
    <citation type="journal article" date="2014" name="Proc. Natl. Acad. Sci. U.S.A.">
        <title>Extensive sampling of basidiomycete genomes demonstrates inadequacy of the white-rot/brown-rot paradigm for wood decay fungi.</title>
        <authorList>
            <person name="Riley R."/>
            <person name="Salamov A.A."/>
            <person name="Brown D.W."/>
            <person name="Nagy L.G."/>
            <person name="Floudas D."/>
            <person name="Held B.W."/>
            <person name="Levasseur A."/>
            <person name="Lombard V."/>
            <person name="Morin E."/>
            <person name="Otillar R."/>
            <person name="Lindquist E.A."/>
            <person name="Sun H."/>
            <person name="LaButti K.M."/>
            <person name="Schmutz J."/>
            <person name="Jabbour D."/>
            <person name="Luo H."/>
            <person name="Baker S.E."/>
            <person name="Pisabarro A.G."/>
            <person name="Walton J.D."/>
            <person name="Blanchette R.A."/>
            <person name="Henrissat B."/>
            <person name="Martin F."/>
            <person name="Cullen D."/>
            <person name="Hibbett D.S."/>
            <person name="Grigoriev I.V."/>
        </authorList>
    </citation>
    <scope>NUCLEOTIDE SEQUENCE [LARGE SCALE GENOMIC DNA]</scope>
    <source>
        <strain evidence="8">MUCL 33604</strain>
    </source>
</reference>
<evidence type="ECO:0000256" key="6">
    <source>
        <dbReference type="SAM" id="Phobius"/>
    </source>
</evidence>
<feature type="compositionally biased region" description="Basic and acidic residues" evidence="5">
    <location>
        <begin position="662"/>
        <end position="674"/>
    </location>
</feature>
<feature type="compositionally biased region" description="Basic residues" evidence="5">
    <location>
        <begin position="484"/>
        <end position="495"/>
    </location>
</feature>
<dbReference type="GO" id="GO:0071944">
    <property type="term" value="C:cell periphery"/>
    <property type="evidence" value="ECO:0007669"/>
    <property type="project" value="UniProtKB-ARBA"/>
</dbReference>
<feature type="transmembrane region" description="Helical" evidence="6">
    <location>
        <begin position="198"/>
        <end position="220"/>
    </location>
</feature>
<evidence type="ECO:0000313" key="8">
    <source>
        <dbReference type="Proteomes" id="UP000027265"/>
    </source>
</evidence>
<feature type="region of interest" description="Disordered" evidence="5">
    <location>
        <begin position="579"/>
        <end position="707"/>
    </location>
</feature>
<dbReference type="PANTHER" id="PTHR15549:SF30">
    <property type="entry name" value="MID2 DOMAIN-CONTAINING PROTEIN"/>
    <property type="match status" value="1"/>
</dbReference>
<evidence type="ECO:0000256" key="1">
    <source>
        <dbReference type="ARBA" id="ARBA00004167"/>
    </source>
</evidence>